<sequence>MIEFQSQEGRLAQAWKSPLLHKALGGLRSVHTSADTDPPSGRTGCNCWDRVTVGKSGLLQLRPEHESVPDISEMMQGKTLVLFPSLLFAQICLPLAKARGRGYMSIMPASAGT</sequence>
<gene>
    <name evidence="1" type="ORF">AAES_14685</name>
</gene>
<evidence type="ECO:0000313" key="1">
    <source>
        <dbReference type="EMBL" id="KQL61592.1"/>
    </source>
</evidence>
<dbReference type="AlphaFoldDB" id="A0A0Q3U6R6"/>
<name>A0A0Q3U6R6_AMAAE</name>
<comment type="caution">
    <text evidence="1">The sequence shown here is derived from an EMBL/GenBank/DDBJ whole genome shotgun (WGS) entry which is preliminary data.</text>
</comment>
<dbReference type="Proteomes" id="UP000051836">
    <property type="component" value="Unassembled WGS sequence"/>
</dbReference>
<accession>A0A0Q3U6R6</accession>
<protein>
    <submittedName>
        <fullName evidence="1">Uncharacterized protein</fullName>
    </submittedName>
</protein>
<evidence type="ECO:0000313" key="2">
    <source>
        <dbReference type="Proteomes" id="UP000051836"/>
    </source>
</evidence>
<organism evidence="1 2">
    <name type="scientific">Amazona aestiva</name>
    <name type="common">Blue-fronted Amazon parrot</name>
    <dbReference type="NCBI Taxonomy" id="12930"/>
    <lineage>
        <taxon>Eukaryota</taxon>
        <taxon>Metazoa</taxon>
        <taxon>Chordata</taxon>
        <taxon>Craniata</taxon>
        <taxon>Vertebrata</taxon>
        <taxon>Euteleostomi</taxon>
        <taxon>Archelosauria</taxon>
        <taxon>Archosauria</taxon>
        <taxon>Dinosauria</taxon>
        <taxon>Saurischia</taxon>
        <taxon>Theropoda</taxon>
        <taxon>Coelurosauria</taxon>
        <taxon>Aves</taxon>
        <taxon>Neognathae</taxon>
        <taxon>Neoaves</taxon>
        <taxon>Telluraves</taxon>
        <taxon>Australaves</taxon>
        <taxon>Psittaciformes</taxon>
        <taxon>Psittacidae</taxon>
        <taxon>Amazona</taxon>
    </lineage>
</organism>
<keyword evidence="2" id="KW-1185">Reference proteome</keyword>
<reference evidence="1 2" key="1">
    <citation type="submission" date="2015-10" db="EMBL/GenBank/DDBJ databases">
        <authorList>
            <person name="Gilbert D.G."/>
        </authorList>
    </citation>
    <scope>NUCLEOTIDE SEQUENCE [LARGE SCALE GENOMIC DNA]</scope>
    <source>
        <strain evidence="1">FVVF132</strain>
    </source>
</reference>
<dbReference type="EMBL" id="LMAW01000001">
    <property type="protein sequence ID" value="KQL61592.1"/>
    <property type="molecule type" value="Genomic_DNA"/>
</dbReference>
<proteinExistence type="predicted"/>